<comment type="cofactor">
    <cofactor evidence="3">
        <name>Ca(2+)</name>
        <dbReference type="ChEBI" id="CHEBI:29108"/>
    </cofactor>
    <text evidence="3">Binds 1 Ca(2+) ion per subunit.</text>
</comment>
<protein>
    <submittedName>
        <fullName evidence="4">Manganese containing catalase</fullName>
    </submittedName>
</protein>
<keyword evidence="2" id="KW-0479">Metal-binding</keyword>
<name>A0A1G7MHK9_9FIRM</name>
<dbReference type="EMBL" id="FNBU01000017">
    <property type="protein sequence ID" value="SDF61096.1"/>
    <property type="molecule type" value="Genomic_DNA"/>
</dbReference>
<feature type="binding site" evidence="3">
    <location>
        <position position="60"/>
    </location>
    <ligand>
        <name>Ca(2+)</name>
        <dbReference type="ChEBI" id="CHEBI:29108"/>
    </ligand>
</feature>
<dbReference type="InterPro" id="IPR009078">
    <property type="entry name" value="Ferritin-like_SF"/>
</dbReference>
<dbReference type="InterPro" id="IPR012347">
    <property type="entry name" value="Ferritin-like"/>
</dbReference>
<dbReference type="AlphaFoldDB" id="A0A1G7MHK9"/>
<dbReference type="STRING" id="1123285.SAMN05660235_02158"/>
<organism evidence="4 5">
    <name type="scientific">Sporolituus thermophilus DSM 23256</name>
    <dbReference type="NCBI Taxonomy" id="1123285"/>
    <lineage>
        <taxon>Bacteria</taxon>
        <taxon>Bacillati</taxon>
        <taxon>Bacillota</taxon>
        <taxon>Negativicutes</taxon>
        <taxon>Selenomonadales</taxon>
        <taxon>Sporomusaceae</taxon>
        <taxon>Sporolituus</taxon>
    </lineage>
</organism>
<sequence length="70" mass="7983">MWIYEKKLEHPVKVCRPDVKFAKMVIAQYGGPDGELSASLRYLNQRYSMPTSQAKALLTDIGKEVLEILN</sequence>
<keyword evidence="3" id="KW-0106">Calcium</keyword>
<dbReference type="Gene3D" id="1.20.1260.10">
    <property type="match status" value="1"/>
</dbReference>
<evidence type="ECO:0000256" key="3">
    <source>
        <dbReference type="PIRSR" id="PIRSR607760-2"/>
    </source>
</evidence>
<dbReference type="RefSeq" id="WP_281240888.1">
    <property type="nucleotide sequence ID" value="NZ_FNBU01000017.1"/>
</dbReference>
<dbReference type="Pfam" id="PF05067">
    <property type="entry name" value="Mn_catalase"/>
    <property type="match status" value="1"/>
</dbReference>
<keyword evidence="5" id="KW-1185">Reference proteome</keyword>
<comment type="cofactor">
    <cofactor evidence="2">
        <name>Mn(2+)</name>
        <dbReference type="ChEBI" id="CHEBI:29035"/>
    </cofactor>
    <text evidence="2">Binds 2 manganese ions per subunit.</text>
</comment>
<comment type="similarity">
    <text evidence="1">Belongs to the manganese catalase family.</text>
</comment>
<dbReference type="SUPFAM" id="SSF47240">
    <property type="entry name" value="Ferritin-like"/>
    <property type="match status" value="1"/>
</dbReference>
<evidence type="ECO:0000256" key="1">
    <source>
        <dbReference type="ARBA" id="ARBA00007644"/>
    </source>
</evidence>
<evidence type="ECO:0000313" key="4">
    <source>
        <dbReference type="EMBL" id="SDF61096.1"/>
    </source>
</evidence>
<dbReference type="Proteomes" id="UP000243333">
    <property type="component" value="Unassembled WGS sequence"/>
</dbReference>
<gene>
    <name evidence="4" type="ORF">SAMN05660235_02158</name>
</gene>
<keyword evidence="2" id="KW-0464">Manganese</keyword>
<dbReference type="GO" id="GO:0046872">
    <property type="term" value="F:metal ion binding"/>
    <property type="evidence" value="ECO:0007669"/>
    <property type="project" value="UniProtKB-KW"/>
</dbReference>
<reference evidence="5" key="1">
    <citation type="submission" date="2016-10" db="EMBL/GenBank/DDBJ databases">
        <authorList>
            <person name="Varghese N."/>
            <person name="Submissions S."/>
        </authorList>
    </citation>
    <scope>NUCLEOTIDE SEQUENCE [LARGE SCALE GENOMIC DNA]</scope>
    <source>
        <strain evidence="5">DSM 23256</strain>
    </source>
</reference>
<dbReference type="InterPro" id="IPR007760">
    <property type="entry name" value="Mn_catalase"/>
</dbReference>
<evidence type="ECO:0000256" key="2">
    <source>
        <dbReference type="PIRSR" id="PIRSR607760-1"/>
    </source>
</evidence>
<feature type="binding site" evidence="2">
    <location>
        <position position="35"/>
    </location>
    <ligand>
        <name>Mn(2+)</name>
        <dbReference type="ChEBI" id="CHEBI:29035"/>
        <label>1</label>
    </ligand>
</feature>
<accession>A0A1G7MHK9</accession>
<proteinExistence type="inferred from homology"/>
<evidence type="ECO:0000313" key="5">
    <source>
        <dbReference type="Proteomes" id="UP000243333"/>
    </source>
</evidence>